<gene>
    <name evidence="3" type="ORF">HNY73_016039</name>
</gene>
<dbReference type="AlphaFoldDB" id="A0A8T0EMD9"/>
<feature type="chain" id="PRO_5035933621" description="Secreted protein" evidence="2">
    <location>
        <begin position="24"/>
        <end position="101"/>
    </location>
</feature>
<feature type="signal peptide" evidence="2">
    <location>
        <begin position="1"/>
        <end position="23"/>
    </location>
</feature>
<accession>A0A8T0EMD9</accession>
<protein>
    <recommendedName>
        <fullName evidence="5">Secreted protein</fullName>
    </recommendedName>
</protein>
<reference evidence="3" key="2">
    <citation type="submission" date="2020-06" db="EMBL/GenBank/DDBJ databases">
        <authorList>
            <person name="Sheffer M."/>
        </authorList>
    </citation>
    <scope>NUCLEOTIDE SEQUENCE</scope>
</reference>
<feature type="region of interest" description="Disordered" evidence="1">
    <location>
        <begin position="73"/>
        <end position="101"/>
    </location>
</feature>
<evidence type="ECO:0000313" key="3">
    <source>
        <dbReference type="EMBL" id="KAF8773369.1"/>
    </source>
</evidence>
<feature type="compositionally biased region" description="Polar residues" evidence="1">
    <location>
        <begin position="79"/>
        <end position="101"/>
    </location>
</feature>
<proteinExistence type="predicted"/>
<keyword evidence="4" id="KW-1185">Reference proteome</keyword>
<evidence type="ECO:0008006" key="5">
    <source>
        <dbReference type="Google" id="ProtNLM"/>
    </source>
</evidence>
<dbReference type="EMBL" id="JABXBU010002227">
    <property type="protein sequence ID" value="KAF8773369.1"/>
    <property type="molecule type" value="Genomic_DNA"/>
</dbReference>
<organism evidence="3 4">
    <name type="scientific">Argiope bruennichi</name>
    <name type="common">Wasp spider</name>
    <name type="synonym">Aranea bruennichi</name>
    <dbReference type="NCBI Taxonomy" id="94029"/>
    <lineage>
        <taxon>Eukaryota</taxon>
        <taxon>Metazoa</taxon>
        <taxon>Ecdysozoa</taxon>
        <taxon>Arthropoda</taxon>
        <taxon>Chelicerata</taxon>
        <taxon>Arachnida</taxon>
        <taxon>Araneae</taxon>
        <taxon>Araneomorphae</taxon>
        <taxon>Entelegynae</taxon>
        <taxon>Araneoidea</taxon>
        <taxon>Araneidae</taxon>
        <taxon>Argiope</taxon>
    </lineage>
</organism>
<evidence type="ECO:0000313" key="4">
    <source>
        <dbReference type="Proteomes" id="UP000807504"/>
    </source>
</evidence>
<reference evidence="3" key="1">
    <citation type="journal article" date="2020" name="bioRxiv">
        <title>Chromosome-level reference genome of the European wasp spider Argiope bruennichi: a resource for studies on range expansion and evolutionary adaptation.</title>
        <authorList>
            <person name="Sheffer M.M."/>
            <person name="Hoppe A."/>
            <person name="Krehenwinkel H."/>
            <person name="Uhl G."/>
            <person name="Kuss A.W."/>
            <person name="Jensen L."/>
            <person name="Jensen C."/>
            <person name="Gillespie R.G."/>
            <person name="Hoff K.J."/>
            <person name="Prost S."/>
        </authorList>
    </citation>
    <scope>NUCLEOTIDE SEQUENCE</scope>
</reference>
<comment type="caution">
    <text evidence="3">The sequence shown here is derived from an EMBL/GenBank/DDBJ whole genome shotgun (WGS) entry which is preliminary data.</text>
</comment>
<name>A0A8T0EMD9_ARGBR</name>
<evidence type="ECO:0000256" key="2">
    <source>
        <dbReference type="SAM" id="SignalP"/>
    </source>
</evidence>
<keyword evidence="2" id="KW-0732">Signal</keyword>
<evidence type="ECO:0000256" key="1">
    <source>
        <dbReference type="SAM" id="MobiDB-lite"/>
    </source>
</evidence>
<sequence length="101" mass="11130">MNHLSPFCLCIFMKSWLFLAVESTPPWSTADWVIPSQPVEMVTLQFHRPPPNAEERSKTLGKQPLAIQSLSTIPEGPTTMATSSSSFAPQQPVTCAKQTDV</sequence>
<dbReference type="Proteomes" id="UP000807504">
    <property type="component" value="Unassembled WGS sequence"/>
</dbReference>